<dbReference type="InterPro" id="IPR038727">
    <property type="entry name" value="NadR/Ttd14_AAA_dom"/>
</dbReference>
<evidence type="ECO:0000313" key="2">
    <source>
        <dbReference type="EMBL" id="ASM72595.1"/>
    </source>
</evidence>
<organism evidence="2 3">
    <name type="scientific">Pseudosulfitobacter pseudonitzschiae</name>
    <dbReference type="NCBI Taxonomy" id="1402135"/>
    <lineage>
        <taxon>Bacteria</taxon>
        <taxon>Pseudomonadati</taxon>
        <taxon>Pseudomonadota</taxon>
        <taxon>Alphaproteobacteria</taxon>
        <taxon>Rhodobacterales</taxon>
        <taxon>Roseobacteraceae</taxon>
        <taxon>Pseudosulfitobacter</taxon>
    </lineage>
</organism>
<dbReference type="Gene3D" id="3.40.50.300">
    <property type="entry name" value="P-loop containing nucleotide triphosphate hydrolases"/>
    <property type="match status" value="1"/>
</dbReference>
<dbReference type="SUPFAM" id="SSF52374">
    <property type="entry name" value="Nucleotidylyl transferase"/>
    <property type="match status" value="1"/>
</dbReference>
<dbReference type="AlphaFoldDB" id="A0A221K0S1"/>
<dbReference type="Proteomes" id="UP000199754">
    <property type="component" value="Chromosome"/>
</dbReference>
<sequence length="340" mass="38234">MASGRDAASDDMKTHGFLLGKFMPPHAGHLYCAEVGKARCDVMTVLVCSHDAEPIDGYLRAKWMRECLSRPGYRVLHMHRDIPQAPEDHHNFWPIWRAAITEFHPEPIDWVFGSEGYVHRLAQEVDARPFPVDSERQVVPVSATAIREDLTSNWSHVPVPVRSHYQRRLVLVGAESTGKTVLSEALAARLKSVPIPEYGRDYDAVFRHGQDWVAADFEAIMAGHKALADTMAARGGPIIVEDTDSLQTLVWAEALLGKVHKPLVDWARSAVEGKTYLLLDHATPWEDDGTRHFADPARRAWFTSRLRSWLDELGADWKCIEGEDWAERTAAANVFLDTLS</sequence>
<dbReference type="KEGG" id="spse:SULPSESMR1_01787"/>
<keyword evidence="3" id="KW-1185">Reference proteome</keyword>
<dbReference type="InterPro" id="IPR027417">
    <property type="entry name" value="P-loop_NTPase"/>
</dbReference>
<evidence type="ECO:0000259" key="1">
    <source>
        <dbReference type="Pfam" id="PF13521"/>
    </source>
</evidence>
<reference evidence="2 3" key="1">
    <citation type="submission" date="2017-07" db="EMBL/GenBank/DDBJ databases">
        <title>Genome Sequence of Sulfitobacter pseudonitzschiae Strain SMR1 Isolated from a culture of the Diatom Skeletonema marinoi.</title>
        <authorList>
            <person name="Topel M."/>
            <person name="Pinder M.I.M."/>
            <person name="Johansson O.N."/>
            <person name="Kourtchenko O."/>
            <person name="Godhe A."/>
            <person name="Clarke A.K."/>
        </authorList>
    </citation>
    <scope>NUCLEOTIDE SEQUENCE [LARGE SCALE GENOMIC DNA]</scope>
    <source>
        <strain evidence="2 3">SMR1</strain>
    </source>
</reference>
<dbReference type="PANTHER" id="PTHR37512">
    <property type="entry name" value="TRIFUNCTIONAL NAD BIOSYNTHESIS/REGULATOR PROTEIN NADR"/>
    <property type="match status" value="1"/>
</dbReference>
<proteinExistence type="predicted"/>
<evidence type="ECO:0000313" key="3">
    <source>
        <dbReference type="Proteomes" id="UP000199754"/>
    </source>
</evidence>
<name>A0A221K0S1_9RHOB</name>
<dbReference type="Gene3D" id="3.40.50.620">
    <property type="entry name" value="HUPs"/>
    <property type="match status" value="1"/>
</dbReference>
<dbReference type="InterPro" id="IPR052735">
    <property type="entry name" value="NAD_biosynth-regulator"/>
</dbReference>
<dbReference type="Pfam" id="PF13521">
    <property type="entry name" value="AAA_28"/>
    <property type="match status" value="1"/>
</dbReference>
<dbReference type="InterPro" id="IPR014729">
    <property type="entry name" value="Rossmann-like_a/b/a_fold"/>
</dbReference>
<accession>A0A221K0S1</accession>
<dbReference type="EMBL" id="CP022415">
    <property type="protein sequence ID" value="ASM72595.1"/>
    <property type="molecule type" value="Genomic_DNA"/>
</dbReference>
<dbReference type="PANTHER" id="PTHR37512:SF1">
    <property type="entry name" value="NADR_TTD14 AAA DOMAIN-CONTAINING PROTEIN"/>
    <property type="match status" value="1"/>
</dbReference>
<gene>
    <name evidence="2" type="primary">nadR</name>
    <name evidence="2" type="ORF">SULPSESMR1_01787</name>
</gene>
<protein>
    <submittedName>
        <fullName evidence="2">Trifunctional NAD biosynthesis/regulator protein NadR</fullName>
    </submittedName>
</protein>
<feature type="domain" description="NadR/Ttd14 AAA" evidence="1">
    <location>
        <begin position="168"/>
        <end position="328"/>
    </location>
</feature>
<dbReference type="SUPFAM" id="SSF52540">
    <property type="entry name" value="P-loop containing nucleoside triphosphate hydrolases"/>
    <property type="match status" value="1"/>
</dbReference>
<dbReference type="RefSeq" id="WP_162791885.1">
    <property type="nucleotide sequence ID" value="NZ_CP022415.1"/>
</dbReference>